<evidence type="ECO:0000313" key="5">
    <source>
        <dbReference type="EMBL" id="RHF60087.1"/>
    </source>
</evidence>
<evidence type="ECO:0000259" key="3">
    <source>
        <dbReference type="SMART" id="SM00382"/>
    </source>
</evidence>
<dbReference type="SUPFAM" id="SSF52540">
    <property type="entry name" value="P-loop containing nucleoside triphosphate hydrolases"/>
    <property type="match status" value="1"/>
</dbReference>
<dbReference type="InterPro" id="IPR045006">
    <property type="entry name" value="CHLI-like"/>
</dbReference>
<evidence type="ECO:0000313" key="4">
    <source>
        <dbReference type="EMBL" id="RGK41200.1"/>
    </source>
</evidence>
<dbReference type="Gene3D" id="3.40.50.300">
    <property type="entry name" value="P-loop containing nucleotide triphosphate hydrolases"/>
    <property type="match status" value="1"/>
</dbReference>
<dbReference type="InterPro" id="IPR003593">
    <property type="entry name" value="AAA+_ATPase"/>
</dbReference>
<accession>A0A3E4LUP3</accession>
<dbReference type="PANTHER" id="PTHR32039">
    <property type="entry name" value="MAGNESIUM-CHELATASE SUBUNIT CHLI"/>
    <property type="match status" value="1"/>
</dbReference>
<proteinExistence type="inferred from homology"/>
<dbReference type="InterPro" id="IPR000523">
    <property type="entry name" value="Mg_chelatse_chII-like_cat_dom"/>
</dbReference>
<dbReference type="Pfam" id="PF01078">
    <property type="entry name" value="Mg_chelatase"/>
    <property type="match status" value="1"/>
</dbReference>
<dbReference type="Proteomes" id="UP000284902">
    <property type="component" value="Unassembled WGS sequence"/>
</dbReference>
<comment type="caution">
    <text evidence="4">The sequence shown here is derived from an EMBL/GenBank/DDBJ whole genome shotgun (WGS) entry which is preliminary data.</text>
</comment>
<dbReference type="RefSeq" id="WP_023921213.1">
    <property type="nucleotide sequence ID" value="NZ_CAJMJQ010000005.1"/>
</dbReference>
<evidence type="ECO:0000256" key="1">
    <source>
        <dbReference type="ARBA" id="ARBA00006354"/>
    </source>
</evidence>
<dbReference type="Pfam" id="PF13335">
    <property type="entry name" value="Mg_chelatase_C"/>
    <property type="match status" value="1"/>
</dbReference>
<keyword evidence="4" id="KW-0067">ATP-binding</keyword>
<organism evidence="4 6">
    <name type="scientific">[Ruminococcus] lactaris</name>
    <dbReference type="NCBI Taxonomy" id="46228"/>
    <lineage>
        <taxon>Bacteria</taxon>
        <taxon>Bacillati</taxon>
        <taxon>Bacillota</taxon>
        <taxon>Clostridia</taxon>
        <taxon>Lachnospirales</taxon>
        <taxon>Lachnospiraceae</taxon>
        <taxon>Mediterraneibacter</taxon>
    </lineage>
</organism>
<name>A0A3E4LUP3_9FIRM</name>
<keyword evidence="4" id="KW-0547">Nucleotide-binding</keyword>
<dbReference type="Gene3D" id="3.30.230.10">
    <property type="match status" value="1"/>
</dbReference>
<dbReference type="EMBL" id="QSQN01000010">
    <property type="protein sequence ID" value="RGK41200.1"/>
    <property type="molecule type" value="Genomic_DNA"/>
</dbReference>
<feature type="domain" description="AAA+ ATPase" evidence="3">
    <location>
        <begin position="216"/>
        <end position="398"/>
    </location>
</feature>
<comment type="similarity">
    <text evidence="1">Belongs to the Mg-chelatase subunits D/I family. ComM subfamily.</text>
</comment>
<dbReference type="Proteomes" id="UP000260793">
    <property type="component" value="Unassembled WGS sequence"/>
</dbReference>
<sequence length="513" mass="56814">MSFSTVVSAATEGLAVEFVHVEADVSNGLPVFHMVGYLASEVKEAGERVRTAIKNSGFDFPAKRTVINLSPATMRKRGASFDLPIAVAVLTALGELSGSRIQNTLIIGEMGLDGSVRKVPGILPIVAEAKEREVRRCIVPEENKAEAALVSGMQVIGVKDLKETIEFLKSGSKPQKKKVQQTGSVQERETEESFPDFGDLCGQKNVRRAAEIAVAGGHNLLLIGPPGSGKTMTAGCIAGILPPMSTEESMEVTKIYSVMGMVNEKQPLIRKRPFRNVHHTATRAALIGGGMIPRPGEISLAHQGVLFLDELPEFKKGVLEVLRQPLEQHCIRITRNYGTYTFPADFMLVAAMNPCPCGCYPNLERCTCTPAQIQAYLGKISQPFLDRIDLCVEAGRVDYENLTEQKKGEASAEIRMRVCRVRNLQKERYEGKKIRRNTQLEGELLKKYCALGTKEEAMMRQAFERFSLTARSYHRILRVARTIADLDGREKISEEHLSEALGYRMVDKKYWGR</sequence>
<dbReference type="Pfam" id="PF13541">
    <property type="entry name" value="ChlI"/>
    <property type="match status" value="1"/>
</dbReference>
<dbReference type="InterPro" id="IPR014721">
    <property type="entry name" value="Ribsml_uS5_D2-typ_fold_subgr"/>
</dbReference>
<dbReference type="SUPFAM" id="SSF54211">
    <property type="entry name" value="Ribosomal protein S5 domain 2-like"/>
    <property type="match status" value="1"/>
</dbReference>
<dbReference type="EMBL" id="QRHG01000018">
    <property type="protein sequence ID" value="RHF60087.1"/>
    <property type="molecule type" value="Genomic_DNA"/>
</dbReference>
<protein>
    <submittedName>
        <fullName evidence="4">ATP-binding protein</fullName>
    </submittedName>
</protein>
<gene>
    <name evidence="5" type="ORF">DW672_08085</name>
    <name evidence="4" type="ORF">DXD17_05060</name>
</gene>
<dbReference type="SMART" id="SM00382">
    <property type="entry name" value="AAA"/>
    <property type="match status" value="1"/>
</dbReference>
<dbReference type="GO" id="GO:0005524">
    <property type="term" value="F:ATP binding"/>
    <property type="evidence" value="ECO:0007669"/>
    <property type="project" value="UniProtKB-KW"/>
</dbReference>
<dbReference type="InterPro" id="IPR020568">
    <property type="entry name" value="Ribosomal_Su5_D2-typ_SF"/>
</dbReference>
<evidence type="ECO:0000313" key="6">
    <source>
        <dbReference type="Proteomes" id="UP000260793"/>
    </source>
</evidence>
<reference evidence="6 7" key="1">
    <citation type="submission" date="2018-08" db="EMBL/GenBank/DDBJ databases">
        <title>A genome reference for cultivated species of the human gut microbiota.</title>
        <authorList>
            <person name="Zou Y."/>
            <person name="Xue W."/>
            <person name="Luo G."/>
        </authorList>
    </citation>
    <scope>NUCLEOTIDE SEQUENCE [LARGE SCALE GENOMIC DNA]</scope>
    <source>
        <strain evidence="5 7">AM25-1LB</strain>
        <strain evidence="4 6">TF11-7</strain>
    </source>
</reference>
<evidence type="ECO:0000313" key="7">
    <source>
        <dbReference type="Proteomes" id="UP000284902"/>
    </source>
</evidence>
<feature type="region of interest" description="Disordered" evidence="2">
    <location>
        <begin position="172"/>
        <end position="196"/>
    </location>
</feature>
<dbReference type="PANTHER" id="PTHR32039:SF7">
    <property type="entry name" value="COMPETENCE PROTEIN COMM"/>
    <property type="match status" value="1"/>
</dbReference>
<dbReference type="InterPro" id="IPR004482">
    <property type="entry name" value="Mg_chelat-rel"/>
</dbReference>
<dbReference type="AlphaFoldDB" id="A0A3E4LUP3"/>
<evidence type="ECO:0000256" key="2">
    <source>
        <dbReference type="SAM" id="MobiDB-lite"/>
    </source>
</evidence>
<dbReference type="InterPro" id="IPR027417">
    <property type="entry name" value="P-loop_NTPase"/>
</dbReference>
<dbReference type="InterPro" id="IPR025158">
    <property type="entry name" value="Mg_chelat-rel_C"/>
</dbReference>
<dbReference type="NCBIfam" id="TIGR00368">
    <property type="entry name" value="YifB family Mg chelatase-like AAA ATPase"/>
    <property type="match status" value="1"/>
</dbReference>